<evidence type="ECO:0000313" key="5">
    <source>
        <dbReference type="RefSeq" id="XP_013414749.1"/>
    </source>
</evidence>
<keyword evidence="2" id="KW-0175">Coiled coil</keyword>
<evidence type="ECO:0000256" key="1">
    <source>
        <dbReference type="ARBA" id="ARBA00009550"/>
    </source>
</evidence>
<feature type="compositionally biased region" description="Polar residues" evidence="3">
    <location>
        <begin position="493"/>
        <end position="522"/>
    </location>
</feature>
<evidence type="ECO:0000256" key="2">
    <source>
        <dbReference type="SAM" id="Coils"/>
    </source>
</evidence>
<reference evidence="5" key="1">
    <citation type="submission" date="2025-08" db="UniProtKB">
        <authorList>
            <consortium name="RefSeq"/>
        </authorList>
    </citation>
    <scope>IDENTIFICATION</scope>
    <source>
        <tissue evidence="5">Gonads</tissue>
    </source>
</reference>
<dbReference type="STRING" id="7574.A0A1S3JXI0"/>
<dbReference type="PANTHER" id="PTHR16127">
    <property type="entry name" value="TAXILIN"/>
    <property type="match status" value="1"/>
</dbReference>
<feature type="compositionally biased region" description="Basic and acidic residues" evidence="3">
    <location>
        <begin position="71"/>
        <end position="103"/>
    </location>
</feature>
<dbReference type="GO" id="GO:0019905">
    <property type="term" value="F:syntaxin binding"/>
    <property type="evidence" value="ECO:0007669"/>
    <property type="project" value="InterPro"/>
</dbReference>
<dbReference type="KEGG" id="lak:106176774"/>
<proteinExistence type="inferred from homology"/>
<evidence type="ECO:0000313" key="4">
    <source>
        <dbReference type="Proteomes" id="UP000085678"/>
    </source>
</evidence>
<gene>
    <name evidence="5" type="primary">LOC106176774</name>
</gene>
<feature type="compositionally biased region" description="Polar residues" evidence="3">
    <location>
        <begin position="448"/>
        <end position="478"/>
    </location>
</feature>
<feature type="region of interest" description="Disordered" evidence="3">
    <location>
        <begin position="1"/>
        <end position="103"/>
    </location>
</feature>
<protein>
    <submittedName>
        <fullName evidence="5">Alpha-taxilin</fullName>
    </submittedName>
</protein>
<dbReference type="OrthoDB" id="425555at2759"/>
<accession>A0A1S3JXI0</accession>
<sequence length="546" mass="60953">MAATTSGTGETIAVEKANEETMSSQVEENEDIDKVAAILAEEKALGPQGVEGQAEPVEASPREGSPSSESEDSKVEKFPKEAEKKKSEPKSGKSKKREDKSIDHVLKALSSLGTPEEKLAALCKKYTDMYDENRILQSTLKQTQRKLTVGMREKDQLQSEHSKAVLAKSKLESLCRELQRHNKLIKEESLARAKEEEEKRKEVTTRFQTTINEIQTQMQENQARNNTLKEENSELANKLKGLIDQYEKREEHIEKIFKHKDLECQLSDAKLQQQTLQTAEEKERTLTEKKLLLTQLTEAHKKIELLEQAESHLKAQLALYTEKYEDFQSTLTKSNAVFGSFKTEMDKMGKKIKKLEKETTMWKTRSENSNKALLDMAEEKTRSDKELAMLQQKIGRLEKLCRALQAERRGGPSVTVTESEESSNYTLDTTEHDIQPTKTPPNTPSTPQSRASPTNVETGTSNNNNTLMVNGHLDNNIQGMEAGGENKEAATPPDQQTDLVQSESMEQATNSADSSVIQSAAETQTSGSSNTSGQVLSTEQSVAADI</sequence>
<dbReference type="RefSeq" id="XP_013414749.1">
    <property type="nucleotide sequence ID" value="XM_013559295.1"/>
</dbReference>
<comment type="similarity">
    <text evidence="1">Belongs to the taxilin family.</text>
</comment>
<feature type="coiled-coil region" evidence="2">
    <location>
        <begin position="140"/>
        <end position="323"/>
    </location>
</feature>
<organism evidence="4 5">
    <name type="scientific">Lingula anatina</name>
    <name type="common">Brachiopod</name>
    <name type="synonym">Lingula unguis</name>
    <dbReference type="NCBI Taxonomy" id="7574"/>
    <lineage>
        <taxon>Eukaryota</taxon>
        <taxon>Metazoa</taxon>
        <taxon>Spiralia</taxon>
        <taxon>Lophotrochozoa</taxon>
        <taxon>Brachiopoda</taxon>
        <taxon>Linguliformea</taxon>
        <taxon>Lingulata</taxon>
        <taxon>Lingulida</taxon>
        <taxon>Linguloidea</taxon>
        <taxon>Lingulidae</taxon>
        <taxon>Lingula</taxon>
    </lineage>
</organism>
<dbReference type="InterPro" id="IPR026183">
    <property type="entry name" value="Taxilin_fam"/>
</dbReference>
<dbReference type="OMA" id="EKETTMW"/>
<name>A0A1S3JXI0_LINAN</name>
<feature type="region of interest" description="Disordered" evidence="3">
    <location>
        <begin position="406"/>
        <end position="546"/>
    </location>
</feature>
<dbReference type="AlphaFoldDB" id="A0A1S3JXI0"/>
<feature type="compositionally biased region" description="Polar residues" evidence="3">
    <location>
        <begin position="535"/>
        <end position="546"/>
    </location>
</feature>
<dbReference type="FunCoup" id="A0A1S3JXI0">
    <property type="interactions" value="1072"/>
</dbReference>
<dbReference type="InParanoid" id="A0A1S3JXI0"/>
<dbReference type="GeneID" id="106176774"/>
<keyword evidence="4" id="KW-1185">Reference proteome</keyword>
<dbReference type="Pfam" id="PF09728">
    <property type="entry name" value="Taxilin"/>
    <property type="match status" value="1"/>
</dbReference>
<evidence type="ECO:0000256" key="3">
    <source>
        <dbReference type="SAM" id="MobiDB-lite"/>
    </source>
</evidence>
<dbReference type="Proteomes" id="UP000085678">
    <property type="component" value="Unplaced"/>
</dbReference>
<feature type="compositionally biased region" description="Low complexity" evidence="3">
    <location>
        <begin position="58"/>
        <end position="68"/>
    </location>
</feature>
<dbReference type="PANTHER" id="PTHR16127:SF13">
    <property type="entry name" value="GH01188P"/>
    <property type="match status" value="1"/>
</dbReference>
<feature type="compositionally biased region" description="Low complexity" evidence="3">
    <location>
        <begin position="523"/>
        <end position="534"/>
    </location>
</feature>